<evidence type="ECO:0000259" key="6">
    <source>
        <dbReference type="Pfam" id="PF12253"/>
    </source>
</evidence>
<organism evidence="8 9">
    <name type="scientific">Neodothiora populina</name>
    <dbReference type="NCBI Taxonomy" id="2781224"/>
    <lineage>
        <taxon>Eukaryota</taxon>
        <taxon>Fungi</taxon>
        <taxon>Dikarya</taxon>
        <taxon>Ascomycota</taxon>
        <taxon>Pezizomycotina</taxon>
        <taxon>Dothideomycetes</taxon>
        <taxon>Dothideomycetidae</taxon>
        <taxon>Dothideales</taxon>
        <taxon>Dothioraceae</taxon>
        <taxon>Neodothiora</taxon>
    </lineage>
</organism>
<feature type="compositionally biased region" description="Polar residues" evidence="5">
    <location>
        <begin position="64"/>
        <end position="88"/>
    </location>
</feature>
<dbReference type="InterPro" id="IPR022043">
    <property type="entry name" value="CAF1A_DD"/>
</dbReference>
<evidence type="ECO:0000256" key="2">
    <source>
        <dbReference type="ARBA" id="ARBA00022763"/>
    </source>
</evidence>
<reference evidence="8 9" key="1">
    <citation type="submission" date="2024-07" db="EMBL/GenBank/DDBJ databases">
        <title>Draft sequence of the Neodothiora populina.</title>
        <authorList>
            <person name="Drown D.D."/>
            <person name="Schuette U.S."/>
            <person name="Buechlein A.B."/>
            <person name="Rusch D.R."/>
            <person name="Winton L.W."/>
            <person name="Adams G.A."/>
        </authorList>
    </citation>
    <scope>NUCLEOTIDE SEQUENCE [LARGE SCALE GENOMIC DNA]</scope>
    <source>
        <strain evidence="8 9">CPC 39397</strain>
    </source>
</reference>
<keyword evidence="4" id="KW-0539">Nucleus</keyword>
<keyword evidence="2" id="KW-0227">DNA damage</keyword>
<evidence type="ECO:0000313" key="9">
    <source>
        <dbReference type="Proteomes" id="UP001562354"/>
    </source>
</evidence>
<sequence>MMDAMDICPAPQKNPLKRSLNQDDLNGSHNQDAAMGREPGSIPTPPLTASPNQDVAPRQPSPAPSNSTLSSVATFTDPSKPSADNSSAPPAKKRKLTNAEKESQRLEKEHKKREREEEKAKRDEEKRMKDEERRRKREEREAKEREKELEKQRKEHERQLKEEEKLKKERSQPKLAAFFAKPKTPVIGSTSPVKSQKTVTDVRQSSLREPEEPSRDTSEHTPSKKQSNKRRDYERKFLPFQLPSHTIMAPYLPPAVSESDYSQESFDRLLETILSDNGPSRQPDSLSTFFADFMSRSRGLWQPNAREVMESLNGDSHCPIDLTDESGETYRPEDLLKSVTIRHLHFAEDVRPPYSGSYTKPLSPRSTAKLKRRPYSRVRKDTNYDYDSEAEWEEAGEGEDLLSDGEDDEESIGAPDEMEDFLDEDEAGPKRRLITGDLEPVSTGLCWEGTPDERNRDSGAVVDLDSMRLEFFLELPKPSINPFSSVYWPQEATRASHAATTSDTKRATLLEGGKIVSPRPPLQPRSSTNGAGIIGAVSGTTGPIMVDRSAKLTKPTAKPLKGNELKVFREAVVGSNVPKTDLLKALKKRFPSFTNDTIKSTLTERFKFSGGSRVEKVWTFAEQD</sequence>
<feature type="compositionally biased region" description="Polar residues" evidence="5">
    <location>
        <begin position="356"/>
        <end position="366"/>
    </location>
</feature>
<comment type="subcellular location">
    <subcellularLocation>
        <location evidence="1">Nucleus</location>
    </subcellularLocation>
</comment>
<feature type="domain" description="Chromatin assembly factor 1 subunit Cac1-like C-terminal" evidence="7">
    <location>
        <begin position="565"/>
        <end position="618"/>
    </location>
</feature>
<evidence type="ECO:0000259" key="7">
    <source>
        <dbReference type="Pfam" id="PF21796"/>
    </source>
</evidence>
<evidence type="ECO:0000256" key="1">
    <source>
        <dbReference type="ARBA" id="ARBA00004123"/>
    </source>
</evidence>
<feature type="compositionally biased region" description="Polar residues" evidence="5">
    <location>
        <begin position="187"/>
        <end position="205"/>
    </location>
</feature>
<keyword evidence="3" id="KW-0234">DNA repair</keyword>
<evidence type="ECO:0000256" key="5">
    <source>
        <dbReference type="SAM" id="MobiDB-lite"/>
    </source>
</evidence>
<dbReference type="InterPro" id="IPR048800">
    <property type="entry name" value="Cac1-like_C"/>
</dbReference>
<gene>
    <name evidence="8" type="ORF">AAFC00_000601</name>
</gene>
<dbReference type="Pfam" id="PF21796">
    <property type="entry name" value="Cac1_C"/>
    <property type="match status" value="1"/>
</dbReference>
<dbReference type="PANTHER" id="PTHR15272:SF0">
    <property type="entry name" value="CHROMATIN ASSEMBLY FACTOR 1 SUBUNIT A"/>
    <property type="match status" value="1"/>
</dbReference>
<keyword evidence="9" id="KW-1185">Reference proteome</keyword>
<accession>A0ABR3PEK6</accession>
<feature type="region of interest" description="Disordered" evidence="5">
    <location>
        <begin position="352"/>
        <end position="374"/>
    </location>
</feature>
<feature type="domain" description="Chromatin assembly factor 1 subunit A dimerization" evidence="6">
    <location>
        <begin position="343"/>
        <end position="411"/>
    </location>
</feature>
<feature type="compositionally biased region" description="Basic and acidic residues" evidence="5">
    <location>
        <begin position="97"/>
        <end position="172"/>
    </location>
</feature>
<protein>
    <recommendedName>
        <fullName evidence="10">Chromatin assembly factor 1 subunit A</fullName>
    </recommendedName>
</protein>
<feature type="region of interest" description="Disordered" evidence="5">
    <location>
        <begin position="386"/>
        <end position="413"/>
    </location>
</feature>
<dbReference type="Proteomes" id="UP001562354">
    <property type="component" value="Unassembled WGS sequence"/>
</dbReference>
<feature type="compositionally biased region" description="Polar residues" evidence="5">
    <location>
        <begin position="22"/>
        <end position="31"/>
    </location>
</feature>
<evidence type="ECO:0008006" key="10">
    <source>
        <dbReference type="Google" id="ProtNLM"/>
    </source>
</evidence>
<proteinExistence type="predicted"/>
<dbReference type="RefSeq" id="XP_069200451.1">
    <property type="nucleotide sequence ID" value="XM_069345970.1"/>
</dbReference>
<dbReference type="EMBL" id="JBFMKM010000009">
    <property type="protein sequence ID" value="KAL1304176.1"/>
    <property type="molecule type" value="Genomic_DNA"/>
</dbReference>
<feature type="region of interest" description="Disordered" evidence="5">
    <location>
        <begin position="1"/>
        <end position="235"/>
    </location>
</feature>
<evidence type="ECO:0000256" key="4">
    <source>
        <dbReference type="ARBA" id="ARBA00023242"/>
    </source>
</evidence>
<comment type="caution">
    <text evidence="8">The sequence shown here is derived from an EMBL/GenBank/DDBJ whole genome shotgun (WGS) entry which is preliminary data.</text>
</comment>
<evidence type="ECO:0000313" key="8">
    <source>
        <dbReference type="EMBL" id="KAL1304176.1"/>
    </source>
</evidence>
<feature type="compositionally biased region" description="Basic and acidic residues" evidence="5">
    <location>
        <begin position="206"/>
        <end position="222"/>
    </location>
</feature>
<evidence type="ECO:0000256" key="3">
    <source>
        <dbReference type="ARBA" id="ARBA00023204"/>
    </source>
</evidence>
<name>A0ABR3PEK6_9PEZI</name>
<dbReference type="Pfam" id="PF12253">
    <property type="entry name" value="CAF1A_dimeriz"/>
    <property type="match status" value="1"/>
</dbReference>
<dbReference type="GeneID" id="95974304"/>
<dbReference type="PANTHER" id="PTHR15272">
    <property type="entry name" value="CHROMATIN ASSEMBLY FACTOR 1 SUBUNIT A CAF-1 SUBUNIT A"/>
    <property type="match status" value="1"/>
</dbReference>